<evidence type="ECO:0000313" key="2">
    <source>
        <dbReference type="Proteomes" id="UP000017246"/>
    </source>
</evidence>
<dbReference type="Proteomes" id="UP000017246">
    <property type="component" value="Unassembled WGS sequence"/>
</dbReference>
<evidence type="ECO:0000313" key="1">
    <source>
        <dbReference type="EMBL" id="CDS38212.1"/>
    </source>
</evidence>
<keyword evidence="2" id="KW-1185">Reference proteome</keyword>
<reference evidence="1" key="2">
    <citation type="submission" date="2015-11" db="EMBL/GenBank/DDBJ databases">
        <authorList>
            <person name="Zhang Y."/>
            <person name="Guo Z."/>
        </authorList>
    </citation>
    <scope>NUCLEOTIDE SEQUENCE</scope>
</reference>
<dbReference type="AlphaFoldDB" id="A0A068Y0G9"/>
<protein>
    <submittedName>
        <fullName evidence="1">Fibronectin type III fold</fullName>
    </submittedName>
</protein>
<dbReference type="EMBL" id="LN902847">
    <property type="protein sequence ID" value="CDS38212.1"/>
    <property type="molecule type" value="Genomic_DNA"/>
</dbReference>
<accession>A0A068Y0G9</accession>
<organism evidence="1 2">
    <name type="scientific">Echinococcus multilocularis</name>
    <name type="common">Fox tapeworm</name>
    <dbReference type="NCBI Taxonomy" id="6211"/>
    <lineage>
        <taxon>Eukaryota</taxon>
        <taxon>Metazoa</taxon>
        <taxon>Spiralia</taxon>
        <taxon>Lophotrochozoa</taxon>
        <taxon>Platyhelminthes</taxon>
        <taxon>Cestoda</taxon>
        <taxon>Eucestoda</taxon>
        <taxon>Cyclophyllidea</taxon>
        <taxon>Taeniidae</taxon>
        <taxon>Echinococcus</taxon>
    </lineage>
</organism>
<reference evidence="1" key="1">
    <citation type="journal article" date="2013" name="Nature">
        <title>The genomes of four tapeworm species reveal adaptations to parasitism.</title>
        <authorList>
            <person name="Tsai I.J."/>
            <person name="Zarowiecki M."/>
            <person name="Holroyd N."/>
            <person name="Garciarrubio A."/>
            <person name="Sanchez-Flores A."/>
            <person name="Brooks K.L."/>
            <person name="Tracey A."/>
            <person name="Bobes R.J."/>
            <person name="Fragoso G."/>
            <person name="Sciutto E."/>
            <person name="Aslett M."/>
            <person name="Beasley H."/>
            <person name="Bennett H.M."/>
            <person name="Cai J."/>
            <person name="Camicia F."/>
            <person name="Clark R."/>
            <person name="Cucher M."/>
            <person name="De Silva N."/>
            <person name="Day T.A."/>
            <person name="Deplazes P."/>
            <person name="Estrada K."/>
            <person name="Fernandez C."/>
            <person name="Holland P.W."/>
            <person name="Hou J."/>
            <person name="Hu S."/>
            <person name="Huckvale T."/>
            <person name="Hung S.S."/>
            <person name="Kamenetzky L."/>
            <person name="Keane J.A."/>
            <person name="Kiss F."/>
            <person name="Koziol U."/>
            <person name="Lambert O."/>
            <person name="Liu K."/>
            <person name="Luo X."/>
            <person name="Luo Y."/>
            <person name="Macchiaroli N."/>
            <person name="Nichol S."/>
            <person name="Paps J."/>
            <person name="Parkinson J."/>
            <person name="Pouchkina-Stantcheva N."/>
            <person name="Riddiford N."/>
            <person name="Rosenzvit M."/>
            <person name="Salinas G."/>
            <person name="Wasmuth J.D."/>
            <person name="Zamanian M."/>
            <person name="Zheng Y."/>
            <person name="Cai X."/>
            <person name="Soberon X."/>
            <person name="Olson P.D."/>
            <person name="Laclette J.P."/>
            <person name="Brehm K."/>
            <person name="Berriman M."/>
            <person name="Garciarrubio A."/>
            <person name="Bobes R.J."/>
            <person name="Fragoso G."/>
            <person name="Sanchez-Flores A."/>
            <person name="Estrada K."/>
            <person name="Cevallos M.A."/>
            <person name="Morett E."/>
            <person name="Gonzalez V."/>
            <person name="Portillo T."/>
            <person name="Ochoa-Leyva A."/>
            <person name="Jose M.V."/>
            <person name="Sciutto E."/>
            <person name="Landa A."/>
            <person name="Jimenez L."/>
            <person name="Valdes V."/>
            <person name="Carrero J.C."/>
            <person name="Larralde C."/>
            <person name="Morales-Montor J."/>
            <person name="Limon-Lason J."/>
            <person name="Soberon X."/>
            <person name="Laclette J.P."/>
        </authorList>
    </citation>
    <scope>NUCLEOTIDE SEQUENCE [LARGE SCALE GENOMIC DNA]</scope>
</reference>
<gene>
    <name evidence="1" type="ORF">EmuJ_000554700</name>
</gene>
<sequence>MSSNEVRKNHQTQFWITRVITSENDIDFIHMRLSLMLVTAQSAVMRCAVLRDLHLPAWWWSLLEIYRSYEEGMAPVATRLFN</sequence>
<proteinExistence type="predicted"/>
<name>A0A068Y0G9_ECHMU</name>